<comment type="caution">
    <text evidence="2">The sequence shown here is derived from an EMBL/GenBank/DDBJ whole genome shotgun (WGS) entry which is preliminary data.</text>
</comment>
<reference evidence="2 3" key="1">
    <citation type="submission" date="2024-05" db="EMBL/GenBank/DDBJ databases">
        <title>The nuclear and mitochondrial genome assemblies of Tetragonisca angustula (Apidae: Meliponini), a tiny yet remarkable pollinator in the Neotropics.</title>
        <authorList>
            <person name="Ferrari R."/>
            <person name="Ricardo P.C."/>
            <person name="Dias F.C."/>
            <person name="Araujo N.S."/>
            <person name="Soares D.O."/>
            <person name="Zhou Q.-S."/>
            <person name="Zhu C.-D."/>
            <person name="Coutinho L."/>
            <person name="Airas M.C."/>
            <person name="Batista T.M."/>
        </authorList>
    </citation>
    <scope>NUCLEOTIDE SEQUENCE [LARGE SCALE GENOMIC DNA]</scope>
    <source>
        <strain evidence="2">ASF017062</strain>
        <tissue evidence="2">Abdomen</tissue>
    </source>
</reference>
<dbReference type="Proteomes" id="UP001432146">
    <property type="component" value="Unassembled WGS sequence"/>
</dbReference>
<sequence length="66" mass="7360">MSATLKRFYLSDNRECEQIAAQACSANNAVAAPKERLASSYSSKRSTRRMATLEKPPKLTRSNHLC</sequence>
<dbReference type="AlphaFoldDB" id="A0AAW0ZFE2"/>
<gene>
    <name evidence="2" type="ORF">QLX08_009794</name>
</gene>
<organism evidence="2 3">
    <name type="scientific">Tetragonisca angustula</name>
    <dbReference type="NCBI Taxonomy" id="166442"/>
    <lineage>
        <taxon>Eukaryota</taxon>
        <taxon>Metazoa</taxon>
        <taxon>Ecdysozoa</taxon>
        <taxon>Arthropoda</taxon>
        <taxon>Hexapoda</taxon>
        <taxon>Insecta</taxon>
        <taxon>Pterygota</taxon>
        <taxon>Neoptera</taxon>
        <taxon>Endopterygota</taxon>
        <taxon>Hymenoptera</taxon>
        <taxon>Apocrita</taxon>
        <taxon>Aculeata</taxon>
        <taxon>Apoidea</taxon>
        <taxon>Anthophila</taxon>
        <taxon>Apidae</taxon>
        <taxon>Tetragonisca</taxon>
    </lineage>
</organism>
<keyword evidence="3" id="KW-1185">Reference proteome</keyword>
<dbReference type="EMBL" id="JAWNGG020000227">
    <property type="protein sequence ID" value="KAK9296084.1"/>
    <property type="molecule type" value="Genomic_DNA"/>
</dbReference>
<proteinExistence type="predicted"/>
<evidence type="ECO:0000313" key="3">
    <source>
        <dbReference type="Proteomes" id="UP001432146"/>
    </source>
</evidence>
<protein>
    <submittedName>
        <fullName evidence="2">Uncharacterized protein</fullName>
    </submittedName>
</protein>
<evidence type="ECO:0000313" key="2">
    <source>
        <dbReference type="EMBL" id="KAK9296084.1"/>
    </source>
</evidence>
<evidence type="ECO:0000256" key="1">
    <source>
        <dbReference type="SAM" id="MobiDB-lite"/>
    </source>
</evidence>
<feature type="region of interest" description="Disordered" evidence="1">
    <location>
        <begin position="35"/>
        <end position="66"/>
    </location>
</feature>
<accession>A0AAW0ZFE2</accession>
<name>A0AAW0ZFE2_9HYME</name>